<protein>
    <submittedName>
        <fullName evidence="2">Uncharacterized protein</fullName>
    </submittedName>
</protein>
<proteinExistence type="predicted"/>
<sequence>MLYLLNIYVWNLYGFAIIYIIIRVLKYVYEFPIMCICRSNLCSCEWGNLTKMERRLPYLACMPLSHQPNKNMGHPIQLLSHQPNKNIGSPHPMNQTRTWIIPSLKT</sequence>
<evidence type="ECO:0000313" key="2">
    <source>
        <dbReference type="EMBL" id="JAD50222.1"/>
    </source>
</evidence>
<keyword evidence="1" id="KW-0472">Membrane</keyword>
<evidence type="ECO:0000256" key="1">
    <source>
        <dbReference type="SAM" id="Phobius"/>
    </source>
</evidence>
<name>A0A0A9AT14_ARUDO</name>
<dbReference type="AlphaFoldDB" id="A0A0A9AT14"/>
<reference evidence="2" key="2">
    <citation type="journal article" date="2015" name="Data Brief">
        <title>Shoot transcriptome of the giant reed, Arundo donax.</title>
        <authorList>
            <person name="Barrero R.A."/>
            <person name="Guerrero F.D."/>
            <person name="Moolhuijzen P."/>
            <person name="Goolsby J.A."/>
            <person name="Tidwell J."/>
            <person name="Bellgard S.E."/>
            <person name="Bellgard M.I."/>
        </authorList>
    </citation>
    <scope>NUCLEOTIDE SEQUENCE</scope>
    <source>
        <tissue evidence="2">Shoot tissue taken approximately 20 cm above the soil surface</tissue>
    </source>
</reference>
<dbReference type="EMBL" id="GBRH01247673">
    <property type="protein sequence ID" value="JAD50222.1"/>
    <property type="molecule type" value="Transcribed_RNA"/>
</dbReference>
<keyword evidence="1" id="KW-0812">Transmembrane</keyword>
<keyword evidence="1" id="KW-1133">Transmembrane helix</keyword>
<accession>A0A0A9AT14</accession>
<organism evidence="2">
    <name type="scientific">Arundo donax</name>
    <name type="common">Giant reed</name>
    <name type="synonym">Donax arundinaceus</name>
    <dbReference type="NCBI Taxonomy" id="35708"/>
    <lineage>
        <taxon>Eukaryota</taxon>
        <taxon>Viridiplantae</taxon>
        <taxon>Streptophyta</taxon>
        <taxon>Embryophyta</taxon>
        <taxon>Tracheophyta</taxon>
        <taxon>Spermatophyta</taxon>
        <taxon>Magnoliopsida</taxon>
        <taxon>Liliopsida</taxon>
        <taxon>Poales</taxon>
        <taxon>Poaceae</taxon>
        <taxon>PACMAD clade</taxon>
        <taxon>Arundinoideae</taxon>
        <taxon>Arundineae</taxon>
        <taxon>Arundo</taxon>
    </lineage>
</organism>
<reference evidence="2" key="1">
    <citation type="submission" date="2014-09" db="EMBL/GenBank/DDBJ databases">
        <authorList>
            <person name="Magalhaes I.L.F."/>
            <person name="Oliveira U."/>
            <person name="Santos F.R."/>
            <person name="Vidigal T.H.D.A."/>
            <person name="Brescovit A.D."/>
            <person name="Santos A.J."/>
        </authorList>
    </citation>
    <scope>NUCLEOTIDE SEQUENCE</scope>
    <source>
        <tissue evidence="2">Shoot tissue taken approximately 20 cm above the soil surface</tissue>
    </source>
</reference>
<feature type="transmembrane region" description="Helical" evidence="1">
    <location>
        <begin position="12"/>
        <end position="29"/>
    </location>
</feature>